<protein>
    <submittedName>
        <fullName evidence="1">CPG4 domain-containing protein</fullName>
    </submittedName>
</protein>
<dbReference type="AlphaFoldDB" id="A0A0N4VDA3"/>
<sequence length="155" mass="17309">LGGKRQHFLVFECSSQLCALHDEAHIAGTSQDGLQMRKDLYACSRACVRACEAAKNAMVPHLRQEASYFICCASEVVKEMRRCEALENSFPLGERSIDPEQIKQIEEMLDTLENLITVHFNTSGSSPAERVAPRPRRLANCRISCACTKLKTSYA</sequence>
<dbReference type="WBParaSite" id="EVEC_0000857701-mRNA-1">
    <property type="protein sequence ID" value="EVEC_0000857701-mRNA-1"/>
    <property type="gene ID" value="EVEC_0000857701"/>
</dbReference>
<organism evidence="1">
    <name type="scientific">Enterobius vermicularis</name>
    <name type="common">Human pinworm</name>
    <dbReference type="NCBI Taxonomy" id="51028"/>
    <lineage>
        <taxon>Eukaryota</taxon>
        <taxon>Metazoa</taxon>
        <taxon>Ecdysozoa</taxon>
        <taxon>Nematoda</taxon>
        <taxon>Chromadorea</taxon>
        <taxon>Rhabditida</taxon>
        <taxon>Spirurina</taxon>
        <taxon>Oxyuridomorpha</taxon>
        <taxon>Oxyuroidea</taxon>
        <taxon>Oxyuridae</taxon>
        <taxon>Enterobius</taxon>
    </lineage>
</organism>
<proteinExistence type="predicted"/>
<accession>A0A0N4VDA3</accession>
<name>A0A0N4VDA3_ENTVE</name>
<evidence type="ECO:0000313" key="1">
    <source>
        <dbReference type="WBParaSite" id="EVEC_0000857701-mRNA-1"/>
    </source>
</evidence>
<reference evidence="1" key="1">
    <citation type="submission" date="2017-02" db="UniProtKB">
        <authorList>
            <consortium name="WormBaseParasite"/>
        </authorList>
    </citation>
    <scope>IDENTIFICATION</scope>
</reference>